<feature type="compositionally biased region" description="Basic residues" evidence="1">
    <location>
        <begin position="63"/>
        <end position="79"/>
    </location>
</feature>
<evidence type="ECO:0000256" key="1">
    <source>
        <dbReference type="SAM" id="MobiDB-lite"/>
    </source>
</evidence>
<comment type="caution">
    <text evidence="3">The sequence shown here is derived from an EMBL/GenBank/DDBJ whole genome shotgun (WGS) entry which is preliminary data.</text>
</comment>
<evidence type="ECO:0000256" key="2">
    <source>
        <dbReference type="SAM" id="SignalP"/>
    </source>
</evidence>
<name>A0A267GBM6_9PLAT</name>
<dbReference type="AlphaFoldDB" id="A0A267GBM6"/>
<dbReference type="Proteomes" id="UP000215902">
    <property type="component" value="Unassembled WGS sequence"/>
</dbReference>
<feature type="region of interest" description="Disordered" evidence="1">
    <location>
        <begin position="63"/>
        <end position="88"/>
    </location>
</feature>
<sequence length="88" mass="10100">MQRLTALILLAAAVLLSVADFNADARSIGNLAEQAEDATFVRAFVERYGEDALEFLAFEQQKQHRQHHRGGGRHSRQLSKKWYEFGRR</sequence>
<keyword evidence="4" id="KW-1185">Reference proteome</keyword>
<feature type="chain" id="PRO_5012582831" evidence="2">
    <location>
        <begin position="20"/>
        <end position="88"/>
    </location>
</feature>
<reference evidence="3 4" key="1">
    <citation type="submission" date="2017-06" db="EMBL/GenBank/DDBJ databases">
        <title>A platform for efficient transgenesis in Macrostomum lignano, a flatworm model organism for stem cell research.</title>
        <authorList>
            <person name="Berezikov E."/>
        </authorList>
    </citation>
    <scope>NUCLEOTIDE SEQUENCE [LARGE SCALE GENOMIC DNA]</scope>
    <source>
        <strain evidence="3">DV1</strain>
        <tissue evidence="3">Whole organism</tissue>
    </source>
</reference>
<evidence type="ECO:0000313" key="4">
    <source>
        <dbReference type="Proteomes" id="UP000215902"/>
    </source>
</evidence>
<protein>
    <submittedName>
        <fullName evidence="3">Uncharacterized protein</fullName>
    </submittedName>
</protein>
<evidence type="ECO:0000313" key="3">
    <source>
        <dbReference type="EMBL" id="PAA82652.1"/>
    </source>
</evidence>
<feature type="signal peptide" evidence="2">
    <location>
        <begin position="1"/>
        <end position="19"/>
    </location>
</feature>
<gene>
    <name evidence="3" type="ORF">BOX15_Mlig007779g1</name>
</gene>
<dbReference type="EMBL" id="NIVC01000460">
    <property type="protein sequence ID" value="PAA82652.1"/>
    <property type="molecule type" value="Genomic_DNA"/>
</dbReference>
<proteinExistence type="predicted"/>
<keyword evidence="2" id="KW-0732">Signal</keyword>
<accession>A0A267GBM6</accession>
<organism evidence="3 4">
    <name type="scientific">Macrostomum lignano</name>
    <dbReference type="NCBI Taxonomy" id="282301"/>
    <lineage>
        <taxon>Eukaryota</taxon>
        <taxon>Metazoa</taxon>
        <taxon>Spiralia</taxon>
        <taxon>Lophotrochozoa</taxon>
        <taxon>Platyhelminthes</taxon>
        <taxon>Rhabditophora</taxon>
        <taxon>Macrostomorpha</taxon>
        <taxon>Macrostomida</taxon>
        <taxon>Macrostomidae</taxon>
        <taxon>Macrostomum</taxon>
    </lineage>
</organism>